<evidence type="ECO:0000256" key="5">
    <source>
        <dbReference type="ARBA" id="ARBA00022692"/>
    </source>
</evidence>
<dbReference type="PANTHER" id="PTHR21573:SF0">
    <property type="entry name" value="ER MEMBRANE PROTEIN COMPLEX SUBUNIT 1"/>
    <property type="match status" value="1"/>
</dbReference>
<evidence type="ECO:0000256" key="11">
    <source>
        <dbReference type="SAM" id="Phobius"/>
    </source>
</evidence>
<evidence type="ECO:0000256" key="6">
    <source>
        <dbReference type="ARBA" id="ARBA00022729"/>
    </source>
</evidence>
<dbReference type="EMBL" id="JADCUA010000015">
    <property type="protein sequence ID" value="KAH9834607.1"/>
    <property type="molecule type" value="Genomic_DNA"/>
</dbReference>
<protein>
    <recommendedName>
        <fullName evidence="4">ER membrane protein complex subunit 1</fullName>
    </recommendedName>
</protein>
<feature type="signal peptide" evidence="12">
    <location>
        <begin position="1"/>
        <end position="18"/>
    </location>
</feature>
<comment type="caution">
    <text evidence="15">The sequence shown here is derived from an EMBL/GenBank/DDBJ whole genome shotgun (WGS) entry which is preliminary data.</text>
</comment>
<comment type="subcellular location">
    <subcellularLocation>
        <location evidence="1">Endoplasmic reticulum membrane</location>
        <topology evidence="1">Single-pass type I membrane protein</topology>
    </subcellularLocation>
</comment>
<dbReference type="Pfam" id="PF25293">
    <property type="entry name" value="Beta-prop_EMC1_N"/>
    <property type="match status" value="1"/>
</dbReference>
<evidence type="ECO:0000256" key="10">
    <source>
        <dbReference type="ARBA" id="ARBA00023180"/>
    </source>
</evidence>
<dbReference type="Gene3D" id="2.130.10.10">
    <property type="entry name" value="YVTN repeat-like/Quinoprotein amine dehydrogenase"/>
    <property type="match status" value="1"/>
</dbReference>
<evidence type="ECO:0000256" key="12">
    <source>
        <dbReference type="SAM" id="SignalP"/>
    </source>
</evidence>
<dbReference type="Pfam" id="PF07774">
    <property type="entry name" value="EMC1_C"/>
    <property type="match status" value="1"/>
</dbReference>
<keyword evidence="16" id="KW-1185">Reference proteome</keyword>
<accession>A0ABQ8KAS0</accession>
<organism evidence="15 16">
    <name type="scientific">Rhodofomes roseus</name>
    <dbReference type="NCBI Taxonomy" id="34475"/>
    <lineage>
        <taxon>Eukaryota</taxon>
        <taxon>Fungi</taxon>
        <taxon>Dikarya</taxon>
        <taxon>Basidiomycota</taxon>
        <taxon>Agaricomycotina</taxon>
        <taxon>Agaricomycetes</taxon>
        <taxon>Polyporales</taxon>
        <taxon>Rhodofomes</taxon>
    </lineage>
</organism>
<evidence type="ECO:0000256" key="1">
    <source>
        <dbReference type="ARBA" id="ARBA00004115"/>
    </source>
</evidence>
<evidence type="ECO:0000313" key="16">
    <source>
        <dbReference type="Proteomes" id="UP000814176"/>
    </source>
</evidence>
<feature type="transmembrane region" description="Helical" evidence="11">
    <location>
        <begin position="986"/>
        <end position="1004"/>
    </location>
</feature>
<keyword evidence="8 11" id="KW-1133">Transmembrane helix</keyword>
<keyword evidence="9 11" id="KW-0472">Membrane</keyword>
<dbReference type="RefSeq" id="XP_047777138.1">
    <property type="nucleotide sequence ID" value="XM_047924303.1"/>
</dbReference>
<comment type="subunit">
    <text evidence="3">Component of the ER membrane protein complex (EMC).</text>
</comment>
<dbReference type="PANTHER" id="PTHR21573">
    <property type="entry name" value="ER MEMBRANE PROTEIN COMPLEX SUBUNIT 1"/>
    <property type="match status" value="1"/>
</dbReference>
<evidence type="ECO:0000313" key="15">
    <source>
        <dbReference type="EMBL" id="KAH9834607.1"/>
    </source>
</evidence>
<dbReference type="SMART" id="SM00564">
    <property type="entry name" value="PQQ"/>
    <property type="match status" value="2"/>
</dbReference>
<keyword evidence="7" id="KW-0256">Endoplasmic reticulum</keyword>
<evidence type="ECO:0000259" key="14">
    <source>
        <dbReference type="Pfam" id="PF25293"/>
    </source>
</evidence>
<feature type="domain" description="ER membrane protein complex subunit 1 C-terminal" evidence="13">
    <location>
        <begin position="797"/>
        <end position="1013"/>
    </location>
</feature>
<dbReference type="SUPFAM" id="SSF50998">
    <property type="entry name" value="Quinoprotein alcohol dehydrogenase-like"/>
    <property type="match status" value="1"/>
</dbReference>
<dbReference type="InterPro" id="IPR011047">
    <property type="entry name" value="Quinoprotein_ADH-like_sf"/>
</dbReference>
<gene>
    <name evidence="15" type="ORF">C8Q71DRAFT_769862</name>
</gene>
<sequence length="1015" mass="111034">MHLLWLCTAVIWITQTWAIQASEVGVVDWHKPLVGVPLFGALTTAPRFQRVGNAGAKSRSLLFTASSGNILAAIDPADGEIAWRYVFEDNEHIIGYKHHGEVVAAVSGAGGATLRLLDAATGDLLAEKRLHKPEFGRLFDPATIGTTISFDAEGDIYVVSNAHIARRVDGKTGEVKWGWTAPDQSSLVAYSKIVTTPTTVYLIGLAKSFASYTIHVTALSTTTGELLTSGHIPSSISDGLTDFFELRDVKDASVPPRIVWIEGGSVRYFTLTPELKEKPMGFKGATYKNILDIGLSEYGQFIALREDGTARVLRSVPEGFRQIWEFAESANSPKYTASKYVGALDMDGRSYVARVYWSNVYKKAVVHVFAGHLAEGKGLVSGYTFPFETNVHGVLSHVTVEAANPEGNTIVARLALTTTTGAIQLWQHDRLQWAREEGLADMKVAELVELPERKITTSQVGDEEESFGDRLVRQLSDAQNFPQYAANFVRRFVTGSYASASSSAAPSANASEPLARDEFGFRKMIVAATAHGKLYGIDSANGAVLWSRVFGLGWAAEIGGQVIPVKMFVTRTVSDGDAPQVVLVTQRKASNGLMDTVLFHVDALTGEDARGVSASGDLLQGFDIIAGPIVEAYMLRNGPQKFVVLLDEFVQVHIYPDTAENKEAFRQLVPSIHIPLRTGAPGERRLTGHRISSEIEFTGKHVADIAWSLGFPAGEDVLSITPRSPHEPVASLGKVLGNRTTLYKYLNPNLMAIVTGSPTAVTPKCSLYLVDGAKGTILYHVALPSAEGACDVKVSLTENWLVYQYYDGDASGVQSTKSHRVASVELYEGFGIDQKTRSSDLSSFSNETTALAVFEQAFILPRGINVITTTSTSNGITIKDLVVASETHQIQSFPRRVLDPRRPMRKPTNQEMEEWLIQYDPIVYDDPKRVLSHNYQVVGTKHIVTSPALLESTSLIFAYGHDLFFTRIAPSNTFDVLSESFNKAQLVLTIAGLALAIIITKPMVRRKRLRERWYD</sequence>
<dbReference type="Proteomes" id="UP000814176">
    <property type="component" value="Unassembled WGS sequence"/>
</dbReference>
<dbReference type="InterPro" id="IPR011678">
    <property type="entry name" value="EMC1_C"/>
</dbReference>
<dbReference type="InterPro" id="IPR026895">
    <property type="entry name" value="EMC1"/>
</dbReference>
<proteinExistence type="inferred from homology"/>
<keyword evidence="5 11" id="KW-0812">Transmembrane</keyword>
<reference evidence="15 16" key="1">
    <citation type="journal article" date="2021" name="Environ. Microbiol.">
        <title>Gene family expansions and transcriptome signatures uncover fungal adaptations to wood decay.</title>
        <authorList>
            <person name="Hage H."/>
            <person name="Miyauchi S."/>
            <person name="Viragh M."/>
            <person name="Drula E."/>
            <person name="Min B."/>
            <person name="Chaduli D."/>
            <person name="Navarro D."/>
            <person name="Favel A."/>
            <person name="Norest M."/>
            <person name="Lesage-Meessen L."/>
            <person name="Balint B."/>
            <person name="Merenyi Z."/>
            <person name="de Eugenio L."/>
            <person name="Morin E."/>
            <person name="Martinez A.T."/>
            <person name="Baldrian P."/>
            <person name="Stursova M."/>
            <person name="Martinez M.J."/>
            <person name="Novotny C."/>
            <person name="Magnuson J.K."/>
            <person name="Spatafora J.W."/>
            <person name="Maurice S."/>
            <person name="Pangilinan J."/>
            <person name="Andreopoulos W."/>
            <person name="LaButti K."/>
            <person name="Hundley H."/>
            <person name="Na H."/>
            <person name="Kuo A."/>
            <person name="Barry K."/>
            <person name="Lipzen A."/>
            <person name="Henrissat B."/>
            <person name="Riley R."/>
            <person name="Ahrendt S."/>
            <person name="Nagy L.G."/>
            <person name="Grigoriev I.V."/>
            <person name="Martin F."/>
            <person name="Rosso M.N."/>
        </authorList>
    </citation>
    <scope>NUCLEOTIDE SEQUENCE [LARGE SCALE GENOMIC DNA]</scope>
    <source>
        <strain evidence="15 16">CIRM-BRFM 1785</strain>
    </source>
</reference>
<comment type="similarity">
    <text evidence="2">Belongs to the EMC1 family.</text>
</comment>
<evidence type="ECO:0000256" key="8">
    <source>
        <dbReference type="ARBA" id="ARBA00022989"/>
    </source>
</evidence>
<keyword evidence="10" id="KW-0325">Glycoprotein</keyword>
<dbReference type="InterPro" id="IPR058545">
    <property type="entry name" value="Beta-prop_EMC1_1st"/>
</dbReference>
<feature type="chain" id="PRO_5045828720" description="ER membrane protein complex subunit 1" evidence="12">
    <location>
        <begin position="19"/>
        <end position="1015"/>
    </location>
</feature>
<dbReference type="InterPro" id="IPR015943">
    <property type="entry name" value="WD40/YVTN_repeat-like_dom_sf"/>
</dbReference>
<evidence type="ECO:0000256" key="7">
    <source>
        <dbReference type="ARBA" id="ARBA00022824"/>
    </source>
</evidence>
<dbReference type="GeneID" id="72005035"/>
<evidence type="ECO:0000256" key="3">
    <source>
        <dbReference type="ARBA" id="ARBA00011276"/>
    </source>
</evidence>
<feature type="domain" description="EMC1 first beta-propeller" evidence="14">
    <location>
        <begin position="23"/>
        <end position="232"/>
    </location>
</feature>
<evidence type="ECO:0000256" key="4">
    <source>
        <dbReference type="ARBA" id="ARBA00020824"/>
    </source>
</evidence>
<evidence type="ECO:0000256" key="2">
    <source>
        <dbReference type="ARBA" id="ARBA00007904"/>
    </source>
</evidence>
<name>A0ABQ8KAS0_9APHY</name>
<keyword evidence="6 12" id="KW-0732">Signal</keyword>
<evidence type="ECO:0000259" key="13">
    <source>
        <dbReference type="Pfam" id="PF07774"/>
    </source>
</evidence>
<evidence type="ECO:0000256" key="9">
    <source>
        <dbReference type="ARBA" id="ARBA00023136"/>
    </source>
</evidence>
<dbReference type="InterPro" id="IPR018391">
    <property type="entry name" value="PQQ_b-propeller_rpt"/>
</dbReference>